<dbReference type="RefSeq" id="WP_345371265.1">
    <property type="nucleotide sequence ID" value="NZ_BAABKD010000011.1"/>
</dbReference>
<gene>
    <name evidence="7" type="ORF">GCM10023337_18150</name>
</gene>
<comment type="caution">
    <text evidence="7">The sequence shown here is derived from an EMBL/GenBank/DDBJ whole genome shotgun (WGS) entry which is preliminary data.</text>
</comment>
<dbReference type="Proteomes" id="UP001500227">
    <property type="component" value="Unassembled WGS sequence"/>
</dbReference>
<evidence type="ECO:0000313" key="7">
    <source>
        <dbReference type="EMBL" id="GAA5091810.1"/>
    </source>
</evidence>
<keyword evidence="8" id="KW-1185">Reference proteome</keyword>
<dbReference type="Gene3D" id="1.10.760.10">
    <property type="entry name" value="Cytochrome c-like domain"/>
    <property type="match status" value="1"/>
</dbReference>
<keyword evidence="1 4" id="KW-0349">Heme</keyword>
<organism evidence="7 8">
    <name type="scientific">Paenalcaligenes hermetiae</name>
    <dbReference type="NCBI Taxonomy" id="1157987"/>
    <lineage>
        <taxon>Bacteria</taxon>
        <taxon>Pseudomonadati</taxon>
        <taxon>Pseudomonadota</taxon>
        <taxon>Betaproteobacteria</taxon>
        <taxon>Burkholderiales</taxon>
        <taxon>Alcaligenaceae</taxon>
        <taxon>Paenalcaligenes</taxon>
    </lineage>
</organism>
<dbReference type="InterPro" id="IPR036909">
    <property type="entry name" value="Cyt_c-like_dom_sf"/>
</dbReference>
<dbReference type="PROSITE" id="PS51007">
    <property type="entry name" value="CYTC"/>
    <property type="match status" value="1"/>
</dbReference>
<keyword evidence="2 4" id="KW-0479">Metal-binding</keyword>
<evidence type="ECO:0000259" key="6">
    <source>
        <dbReference type="PROSITE" id="PS51007"/>
    </source>
</evidence>
<sequence length="115" mass="12777">MKRINNKRLFTLGASILLGLWGSQVTADTRPFDVRLQASVCVNCHQTHTSAIPTIVGQPESVLREQLLAFKADRAPSTIMHRLVAGYEESQLRALAQYFSQQAPIEPVSDKASQR</sequence>
<evidence type="ECO:0000256" key="3">
    <source>
        <dbReference type="ARBA" id="ARBA00023004"/>
    </source>
</evidence>
<evidence type="ECO:0000256" key="5">
    <source>
        <dbReference type="SAM" id="SignalP"/>
    </source>
</evidence>
<feature type="signal peptide" evidence="5">
    <location>
        <begin position="1"/>
        <end position="27"/>
    </location>
</feature>
<reference evidence="8" key="1">
    <citation type="journal article" date="2019" name="Int. J. Syst. Evol. Microbiol.">
        <title>The Global Catalogue of Microorganisms (GCM) 10K type strain sequencing project: providing services to taxonomists for standard genome sequencing and annotation.</title>
        <authorList>
            <consortium name="The Broad Institute Genomics Platform"/>
            <consortium name="The Broad Institute Genome Sequencing Center for Infectious Disease"/>
            <person name="Wu L."/>
            <person name="Ma J."/>
        </authorList>
    </citation>
    <scope>NUCLEOTIDE SEQUENCE [LARGE SCALE GENOMIC DNA]</scope>
    <source>
        <strain evidence="8">JCM 18423</strain>
    </source>
</reference>
<evidence type="ECO:0000313" key="8">
    <source>
        <dbReference type="Proteomes" id="UP001500227"/>
    </source>
</evidence>
<accession>A0ABP9MC20</accession>
<dbReference type="InterPro" id="IPR009056">
    <property type="entry name" value="Cyt_c-like_dom"/>
</dbReference>
<dbReference type="SUPFAM" id="SSF46626">
    <property type="entry name" value="Cytochrome c"/>
    <property type="match status" value="1"/>
</dbReference>
<proteinExistence type="predicted"/>
<evidence type="ECO:0000256" key="2">
    <source>
        <dbReference type="ARBA" id="ARBA00022723"/>
    </source>
</evidence>
<keyword evidence="5" id="KW-0732">Signal</keyword>
<dbReference type="EMBL" id="BAABKD010000011">
    <property type="protein sequence ID" value="GAA5091810.1"/>
    <property type="molecule type" value="Genomic_DNA"/>
</dbReference>
<evidence type="ECO:0000256" key="4">
    <source>
        <dbReference type="PROSITE-ProRule" id="PRU00433"/>
    </source>
</evidence>
<protein>
    <recommendedName>
        <fullName evidence="6">Cytochrome c domain-containing protein</fullName>
    </recommendedName>
</protein>
<name>A0ABP9MC20_9BURK</name>
<feature type="chain" id="PRO_5045948747" description="Cytochrome c domain-containing protein" evidence="5">
    <location>
        <begin position="28"/>
        <end position="115"/>
    </location>
</feature>
<feature type="domain" description="Cytochrome c" evidence="6">
    <location>
        <begin position="23"/>
        <end position="103"/>
    </location>
</feature>
<evidence type="ECO:0000256" key="1">
    <source>
        <dbReference type="ARBA" id="ARBA00022617"/>
    </source>
</evidence>
<keyword evidence="3 4" id="KW-0408">Iron</keyword>